<sequence length="92" mass="11046">MEPENQKKLKEIIWDLNSQEELDEVHNLVRQRWDHLVKQEVTSYKPSDRVKWLHKGRSHTGKVVKCNVKTVDVEEDNSDKIWRITPTNLERI</sequence>
<evidence type="ECO:0000313" key="1">
    <source>
        <dbReference type="EMBL" id="KXB07635.1"/>
    </source>
</evidence>
<dbReference type="Proteomes" id="UP000070263">
    <property type="component" value="Unassembled WGS sequence"/>
</dbReference>
<accession>A0A133VME1</accession>
<keyword evidence="2" id="KW-1185">Reference proteome</keyword>
<comment type="caution">
    <text evidence="1">The sequence shown here is derived from an EMBL/GenBank/DDBJ whole genome shotgun (WGS) entry which is preliminary data.</text>
</comment>
<gene>
    <name evidence="1" type="ORF">AKJ51_00775</name>
</gene>
<dbReference type="AlphaFoldDB" id="A0A133VME1"/>
<reference evidence="1 2" key="1">
    <citation type="journal article" date="2016" name="Sci. Rep.">
        <title>Metabolic traits of an uncultured archaeal lineage -MSBL1- from brine pools of the Red Sea.</title>
        <authorList>
            <person name="Mwirichia R."/>
            <person name="Alam I."/>
            <person name="Rashid M."/>
            <person name="Vinu M."/>
            <person name="Ba-Alawi W."/>
            <person name="Anthony Kamau A."/>
            <person name="Kamanda Ngugi D."/>
            <person name="Goker M."/>
            <person name="Klenk H.P."/>
            <person name="Bajic V."/>
            <person name="Stingl U."/>
        </authorList>
    </citation>
    <scope>NUCLEOTIDE SEQUENCE [LARGE SCALE GENOMIC DNA]</scope>
    <source>
        <strain evidence="1">SCGC-AAA382A20</strain>
    </source>
</reference>
<name>A0A133VME1_9EURY</name>
<proteinExistence type="predicted"/>
<dbReference type="EMBL" id="LHYE01000004">
    <property type="protein sequence ID" value="KXB07635.1"/>
    <property type="molecule type" value="Genomic_DNA"/>
</dbReference>
<protein>
    <submittedName>
        <fullName evidence="1">Uncharacterized protein</fullName>
    </submittedName>
</protein>
<organism evidence="1 2">
    <name type="scientific">candidate division MSBL1 archaeon SCGC-AAA382A20</name>
    <dbReference type="NCBI Taxonomy" id="1698280"/>
    <lineage>
        <taxon>Archaea</taxon>
        <taxon>Methanobacteriati</taxon>
        <taxon>Methanobacteriota</taxon>
        <taxon>candidate division MSBL1</taxon>
    </lineage>
</organism>
<evidence type="ECO:0000313" key="2">
    <source>
        <dbReference type="Proteomes" id="UP000070263"/>
    </source>
</evidence>